<reference evidence="4" key="1">
    <citation type="submission" date="2017-01" db="EMBL/GenBank/DDBJ databases">
        <authorList>
            <person name="Varghese N."/>
            <person name="Submissions S."/>
        </authorList>
    </citation>
    <scope>NUCLEOTIDE SEQUENCE [LARGE SCALE GENOMIC DNA]</scope>
    <source>
        <strain evidence="4">LP100</strain>
    </source>
</reference>
<evidence type="ECO:0000256" key="1">
    <source>
        <dbReference type="SAM" id="MobiDB-lite"/>
    </source>
</evidence>
<dbReference type="GO" id="GO:0005886">
    <property type="term" value="C:plasma membrane"/>
    <property type="evidence" value="ECO:0007669"/>
    <property type="project" value="TreeGrafter"/>
</dbReference>
<protein>
    <submittedName>
        <fullName evidence="3">AsmA family protein</fullName>
    </submittedName>
</protein>
<dbReference type="PANTHER" id="PTHR30441:SF8">
    <property type="entry name" value="DUF748 DOMAIN-CONTAINING PROTEIN"/>
    <property type="match status" value="1"/>
</dbReference>
<evidence type="ECO:0000259" key="2">
    <source>
        <dbReference type="Pfam" id="PF05170"/>
    </source>
</evidence>
<feature type="domain" description="AsmA" evidence="2">
    <location>
        <begin position="2"/>
        <end position="221"/>
    </location>
</feature>
<dbReference type="InterPro" id="IPR007844">
    <property type="entry name" value="AsmA"/>
</dbReference>
<name>A0A1R3XCZ8_9BACT</name>
<dbReference type="PANTHER" id="PTHR30441">
    <property type="entry name" value="DUF748 DOMAIN-CONTAINING PROTEIN"/>
    <property type="match status" value="1"/>
</dbReference>
<gene>
    <name evidence="3" type="ORF">SAMN05444128_1974</name>
</gene>
<evidence type="ECO:0000313" key="4">
    <source>
        <dbReference type="Proteomes" id="UP000187181"/>
    </source>
</evidence>
<dbReference type="InterPro" id="IPR052894">
    <property type="entry name" value="AsmA-related"/>
</dbReference>
<proteinExistence type="predicted"/>
<dbReference type="Pfam" id="PF05170">
    <property type="entry name" value="AsmA"/>
    <property type="match status" value="1"/>
</dbReference>
<dbReference type="RefSeq" id="WP_076668375.1">
    <property type="nucleotide sequence ID" value="NZ_FTPP01000002.1"/>
</dbReference>
<feature type="compositionally biased region" description="Basic and acidic residues" evidence="1">
    <location>
        <begin position="953"/>
        <end position="989"/>
    </location>
</feature>
<dbReference type="OrthoDB" id="596403at2"/>
<dbReference type="STRING" id="1317125.SAMN05444128_1974"/>
<dbReference type="AlphaFoldDB" id="A0A1R3XCZ8"/>
<evidence type="ECO:0000313" key="3">
    <source>
        <dbReference type="EMBL" id="SIT89170.1"/>
    </source>
</evidence>
<organism evidence="3 4">
    <name type="scientific">Pontibacter indicus</name>
    <dbReference type="NCBI Taxonomy" id="1317125"/>
    <lineage>
        <taxon>Bacteria</taxon>
        <taxon>Pseudomonadati</taxon>
        <taxon>Bacteroidota</taxon>
        <taxon>Cytophagia</taxon>
        <taxon>Cytophagales</taxon>
        <taxon>Hymenobacteraceae</taxon>
        <taxon>Pontibacter</taxon>
    </lineage>
</organism>
<dbReference type="EMBL" id="FTPP01000002">
    <property type="protein sequence ID" value="SIT89170.1"/>
    <property type="molecule type" value="Genomic_DNA"/>
</dbReference>
<dbReference type="Proteomes" id="UP000187181">
    <property type="component" value="Unassembled WGS sequence"/>
</dbReference>
<sequence length="1008" mass="110878">MKKVVIGFFVFLAVLLALAALVPLLFKDKIKQALDKEIAKNIDATVVYATDDVSLSLFRDFPNMSLGVENLLVVGQDSFATDTLAKVPSFRMGLDLMSVITGNRVKINNIKLDNPTIRLLVLKSGKANWDIFLSDTTTTAAADTAASDFRMAIKRWDITNGTLFYDDLSIPFGLAAYNVQHTGSGDFEKSVFDMKSQTTADRFVMTYDGANYIENAVLDADVTLAMDLDKSLYTFKDNNIRINELPVQFAGTILMPEDDIDLDLTFKAADTDFRSVLSVVPGMFKEDFKNIQTEGQLSFDGYVKGRFNDTLMPGFGTELKVAEGFFKYPDLPQAARNINVDMRIDNPDGDLENTVVDVRKFHMDMGKNPIDARVLVKGIEVMQVDGNVKASIDLDEVTKVFPVEGMTLRGLLKVDADAKGIYSEKSMPVIDADMRLTNGYVKSKDFPAPIQNLNAVVNILNKTGNTDDTRINIERFNMTLDGEPLEGRMLVQGIESPAFDGQIKGILDLEKLTKIFPQEGMTVTGRINANVAAKGKMSDIEAEKYNNVTANGTMGIKNLNFVSTDLPQGIKISSADAVFNNERIQLNNMNGHLGQSDFRASGTVSNYIGYAMAENQSLRGNFNLSSNTFNVNEWMVDENTGQVTDATTEAEGVVEVPDNLDITLNVDAKQVLYDNLKLNNVGGRVLVKNKIAKLEAVKFNTLGGAFVASGSYNTQSLKQPLFDMKLDVQNLSFKEAFNAFNTIKAIAPIAGLLEGTFSTKFNFNGEIGQDMTPIFKTLDGSGIIDVVKAAVRDVKIVDQISRLTHFEELQNFVIQNKRIDAQIIDGSLVIRPFDLKVGDVQMTVGGSNNVNGNIDYVTALNVPAGKIGRELNTRLGSLIGNEALKTSDRITLNLNIGGTVSEPRVALAGGSAKGQAKDLVESVVKSKVDDAKMQLEQKKQQVQDSVRNELERRKVEAENKARQELEKKRLEAEQQIKKQATDKITDFLKPRTKPATPPAKPDTTKVQQ</sequence>
<keyword evidence="4" id="KW-1185">Reference proteome</keyword>
<accession>A0A1R3XCZ8</accession>
<feature type="region of interest" description="Disordered" evidence="1">
    <location>
        <begin position="953"/>
        <end position="1008"/>
    </location>
</feature>
<dbReference type="GO" id="GO:0090313">
    <property type="term" value="P:regulation of protein targeting to membrane"/>
    <property type="evidence" value="ECO:0007669"/>
    <property type="project" value="TreeGrafter"/>
</dbReference>